<protein>
    <submittedName>
        <fullName evidence="1">Uncharacterized protein</fullName>
    </submittedName>
</protein>
<evidence type="ECO:0000313" key="2">
    <source>
        <dbReference type="Proteomes" id="UP001234297"/>
    </source>
</evidence>
<proteinExistence type="predicted"/>
<dbReference type="Proteomes" id="UP001234297">
    <property type="component" value="Chromosome 5"/>
</dbReference>
<keyword evidence="2" id="KW-1185">Reference proteome</keyword>
<gene>
    <name evidence="1" type="ORF">MRB53_017110</name>
</gene>
<accession>A0ACC2M504</accession>
<comment type="caution">
    <text evidence="1">The sequence shown here is derived from an EMBL/GenBank/DDBJ whole genome shotgun (WGS) entry which is preliminary data.</text>
</comment>
<organism evidence="1 2">
    <name type="scientific">Persea americana</name>
    <name type="common">Avocado</name>
    <dbReference type="NCBI Taxonomy" id="3435"/>
    <lineage>
        <taxon>Eukaryota</taxon>
        <taxon>Viridiplantae</taxon>
        <taxon>Streptophyta</taxon>
        <taxon>Embryophyta</taxon>
        <taxon>Tracheophyta</taxon>
        <taxon>Spermatophyta</taxon>
        <taxon>Magnoliopsida</taxon>
        <taxon>Magnoliidae</taxon>
        <taxon>Laurales</taxon>
        <taxon>Lauraceae</taxon>
        <taxon>Persea</taxon>
    </lineage>
</organism>
<sequence>MKENPKNSRRGDEDLSTPAIGRAERGSELEMSIEGRRTQRAGERMRSQAAISQLRALSLLLPLSSEKFVTLF</sequence>
<evidence type="ECO:0000313" key="1">
    <source>
        <dbReference type="EMBL" id="KAJ8640416.1"/>
    </source>
</evidence>
<name>A0ACC2M504_PERAE</name>
<dbReference type="EMBL" id="CM056813">
    <property type="protein sequence ID" value="KAJ8640416.1"/>
    <property type="molecule type" value="Genomic_DNA"/>
</dbReference>
<reference evidence="1 2" key="1">
    <citation type="journal article" date="2022" name="Hortic Res">
        <title>A haplotype resolved chromosomal level avocado genome allows analysis of novel avocado genes.</title>
        <authorList>
            <person name="Nath O."/>
            <person name="Fletcher S.J."/>
            <person name="Hayward A."/>
            <person name="Shaw L.M."/>
            <person name="Masouleh A.K."/>
            <person name="Furtado A."/>
            <person name="Henry R.J."/>
            <person name="Mitter N."/>
        </authorList>
    </citation>
    <scope>NUCLEOTIDE SEQUENCE [LARGE SCALE GENOMIC DNA]</scope>
    <source>
        <strain evidence="2">cv. Hass</strain>
    </source>
</reference>